<name>A0ABQ1B1C7_ASPLE</name>
<protein>
    <recommendedName>
        <fullName evidence="3">ARS-binding protein 1 N-terminal domain-containing protein</fullName>
    </recommendedName>
</protein>
<sequence>MDRASQVLSDCLPGSRPCTYRGLATQGAVAYATMWHRAHGRRSIQDKAKSQQCLTPAEEKALAQYLNLKRSANPGYPVLLKYLRSMAFSIRRRRSPADSVDADLKLPDKNCPKAFEKKHQCSSQERSKR</sequence>
<organism evidence="1 2">
    <name type="scientific">Aspergillus lentulus</name>
    <dbReference type="NCBI Taxonomy" id="293939"/>
    <lineage>
        <taxon>Eukaryota</taxon>
        <taxon>Fungi</taxon>
        <taxon>Dikarya</taxon>
        <taxon>Ascomycota</taxon>
        <taxon>Pezizomycotina</taxon>
        <taxon>Eurotiomycetes</taxon>
        <taxon>Eurotiomycetidae</taxon>
        <taxon>Eurotiales</taxon>
        <taxon>Aspergillaceae</taxon>
        <taxon>Aspergillus</taxon>
        <taxon>Aspergillus subgen. Fumigati</taxon>
    </lineage>
</organism>
<gene>
    <name evidence="1" type="ORF">IFM60648_09572</name>
</gene>
<comment type="caution">
    <text evidence="1">The sequence shown here is derived from an EMBL/GenBank/DDBJ whole genome shotgun (WGS) entry which is preliminary data.</text>
</comment>
<keyword evidence="2" id="KW-1185">Reference proteome</keyword>
<proteinExistence type="predicted"/>
<evidence type="ECO:0000313" key="1">
    <source>
        <dbReference type="EMBL" id="GFF91929.1"/>
    </source>
</evidence>
<dbReference type="EMBL" id="BLKI01000092">
    <property type="protein sequence ID" value="GFF91929.1"/>
    <property type="molecule type" value="Genomic_DNA"/>
</dbReference>
<dbReference type="Proteomes" id="UP000465220">
    <property type="component" value="Unassembled WGS sequence"/>
</dbReference>
<accession>A0ABQ1B1C7</accession>
<evidence type="ECO:0000313" key="2">
    <source>
        <dbReference type="Proteomes" id="UP000465220"/>
    </source>
</evidence>
<evidence type="ECO:0008006" key="3">
    <source>
        <dbReference type="Google" id="ProtNLM"/>
    </source>
</evidence>
<reference evidence="1 2" key="1">
    <citation type="submission" date="2020-01" db="EMBL/GenBank/DDBJ databases">
        <title>Draft genome sequence of Aspergillus lentulus IFM 60648.</title>
        <authorList>
            <person name="Takahashi H."/>
            <person name="Yaguchi T."/>
        </authorList>
    </citation>
    <scope>NUCLEOTIDE SEQUENCE [LARGE SCALE GENOMIC DNA]</scope>
    <source>
        <strain evidence="1 2">IFM 60648</strain>
    </source>
</reference>